<organism evidence="8 9">
    <name type="scientific">Paenibacillus foliorum</name>
    <dbReference type="NCBI Taxonomy" id="2654974"/>
    <lineage>
        <taxon>Bacteria</taxon>
        <taxon>Bacillati</taxon>
        <taxon>Bacillota</taxon>
        <taxon>Bacilli</taxon>
        <taxon>Bacillales</taxon>
        <taxon>Paenibacillaceae</taxon>
        <taxon>Paenibacillus</taxon>
    </lineage>
</organism>
<feature type="transmembrane region" description="Helical" evidence="6">
    <location>
        <begin position="69"/>
        <end position="88"/>
    </location>
</feature>
<feature type="transmembrane region" description="Helical" evidence="6">
    <location>
        <begin position="12"/>
        <end position="30"/>
    </location>
</feature>
<dbReference type="NCBIfam" id="TIGR03954">
    <property type="entry name" value="integ_memb_HG"/>
    <property type="match status" value="1"/>
</dbReference>
<evidence type="ECO:0000313" key="8">
    <source>
        <dbReference type="EMBL" id="NOU94207.1"/>
    </source>
</evidence>
<dbReference type="Pfam" id="PF12823">
    <property type="entry name" value="DUF3817"/>
    <property type="match status" value="1"/>
</dbReference>
<dbReference type="RefSeq" id="WP_171652410.1">
    <property type="nucleotide sequence ID" value="NZ_WHOD01000055.1"/>
</dbReference>
<dbReference type="Proteomes" id="UP000641588">
    <property type="component" value="Unassembled WGS sequence"/>
</dbReference>
<dbReference type="PANTHER" id="PTHR40077:SF1">
    <property type="entry name" value="MEMBRANE PROTEIN"/>
    <property type="match status" value="1"/>
</dbReference>
<keyword evidence="5 6" id="KW-0472">Membrane</keyword>
<feature type="domain" description="DUF3817" evidence="7">
    <location>
        <begin position="6"/>
        <end position="94"/>
    </location>
</feature>
<evidence type="ECO:0000313" key="9">
    <source>
        <dbReference type="Proteomes" id="UP000641588"/>
    </source>
</evidence>
<comment type="caution">
    <text evidence="8">The sequence shown here is derived from an EMBL/GenBank/DDBJ whole genome shotgun (WGS) entry which is preliminary data.</text>
</comment>
<accession>A0A972K2T8</accession>
<evidence type="ECO:0000256" key="4">
    <source>
        <dbReference type="ARBA" id="ARBA00022989"/>
    </source>
</evidence>
<feature type="transmembrane region" description="Helical" evidence="6">
    <location>
        <begin position="42"/>
        <end position="63"/>
    </location>
</feature>
<dbReference type="GO" id="GO:0005886">
    <property type="term" value="C:plasma membrane"/>
    <property type="evidence" value="ECO:0007669"/>
    <property type="project" value="UniProtKB-SubCell"/>
</dbReference>
<protein>
    <submittedName>
        <fullName evidence="8">DUF3817 domain-containing protein</fullName>
    </submittedName>
</protein>
<keyword evidence="3 6" id="KW-0812">Transmembrane</keyword>
<proteinExistence type="predicted"/>
<evidence type="ECO:0000256" key="6">
    <source>
        <dbReference type="SAM" id="Phobius"/>
    </source>
</evidence>
<keyword evidence="4 6" id="KW-1133">Transmembrane helix</keyword>
<reference evidence="8" key="1">
    <citation type="submission" date="2019-10" db="EMBL/GenBank/DDBJ databases">
        <title>Description of Paenibacillus glebae sp. nov.</title>
        <authorList>
            <person name="Carlier A."/>
            <person name="Qi S."/>
        </authorList>
    </citation>
    <scope>NUCLEOTIDE SEQUENCE</scope>
    <source>
        <strain evidence="8">LMG 31456</strain>
    </source>
</reference>
<comment type="subcellular location">
    <subcellularLocation>
        <location evidence="1">Cell membrane</location>
        <topology evidence="1">Multi-pass membrane protein</topology>
    </subcellularLocation>
</comment>
<gene>
    <name evidence="8" type="ORF">GC093_13410</name>
</gene>
<dbReference type="PANTHER" id="PTHR40077">
    <property type="entry name" value="MEMBRANE PROTEIN-RELATED"/>
    <property type="match status" value="1"/>
</dbReference>
<evidence type="ECO:0000256" key="3">
    <source>
        <dbReference type="ARBA" id="ARBA00022692"/>
    </source>
</evidence>
<dbReference type="EMBL" id="WHOD01000055">
    <property type="protein sequence ID" value="NOU94207.1"/>
    <property type="molecule type" value="Genomic_DNA"/>
</dbReference>
<evidence type="ECO:0000259" key="7">
    <source>
        <dbReference type="Pfam" id="PF12823"/>
    </source>
</evidence>
<name>A0A972K2T8_9BACL</name>
<evidence type="ECO:0000256" key="5">
    <source>
        <dbReference type="ARBA" id="ARBA00023136"/>
    </source>
</evidence>
<dbReference type="InterPro" id="IPR023845">
    <property type="entry name" value="DUF3817_TM"/>
</dbReference>
<keyword evidence="9" id="KW-1185">Reference proteome</keyword>
<sequence length="96" mass="10802">MLKTALGRFRLIGLYEGISFLVLLGIAMPLKYYADFPLPVKIVGMLHGLLFVLYLLTLAHVTLTNRWSFIRVIGALVASLLPFGTFVLDARLRRQP</sequence>
<keyword evidence="2" id="KW-1003">Cell membrane</keyword>
<dbReference type="AlphaFoldDB" id="A0A972K2T8"/>
<evidence type="ECO:0000256" key="2">
    <source>
        <dbReference type="ARBA" id="ARBA00022475"/>
    </source>
</evidence>
<evidence type="ECO:0000256" key="1">
    <source>
        <dbReference type="ARBA" id="ARBA00004651"/>
    </source>
</evidence>